<dbReference type="WBParaSite" id="Csp11.Scaffold630.g22016.t1">
    <property type="protein sequence ID" value="Csp11.Scaffold630.g22016.t1"/>
    <property type="gene ID" value="Csp11.Scaffold630.g22016"/>
</dbReference>
<name>A0A1I7V3H4_9PELO</name>
<accession>A0A1I7V3H4</accession>
<reference evidence="2" key="1">
    <citation type="submission" date="2016-11" db="UniProtKB">
        <authorList>
            <consortium name="WormBaseParasite"/>
        </authorList>
    </citation>
    <scope>IDENTIFICATION</scope>
</reference>
<sequence length="86" mass="9665">MSKTRKERLQDILNLLCDSLKRDEEMSKEIQSISTKKDQTPVIVNQNVGLQDLMGALKDCMVDTVVAMECVQKATMKSKSVKAYQG</sequence>
<organism evidence="1 2">
    <name type="scientific">Caenorhabditis tropicalis</name>
    <dbReference type="NCBI Taxonomy" id="1561998"/>
    <lineage>
        <taxon>Eukaryota</taxon>
        <taxon>Metazoa</taxon>
        <taxon>Ecdysozoa</taxon>
        <taxon>Nematoda</taxon>
        <taxon>Chromadorea</taxon>
        <taxon>Rhabditida</taxon>
        <taxon>Rhabditina</taxon>
        <taxon>Rhabditomorpha</taxon>
        <taxon>Rhabditoidea</taxon>
        <taxon>Rhabditidae</taxon>
        <taxon>Peloderinae</taxon>
        <taxon>Caenorhabditis</taxon>
    </lineage>
</organism>
<keyword evidence="1" id="KW-1185">Reference proteome</keyword>
<dbReference type="eggNOG" id="ENOG502TJ5F">
    <property type="taxonomic scope" value="Eukaryota"/>
</dbReference>
<evidence type="ECO:0000313" key="1">
    <source>
        <dbReference type="Proteomes" id="UP000095282"/>
    </source>
</evidence>
<proteinExistence type="predicted"/>
<dbReference type="Proteomes" id="UP000095282">
    <property type="component" value="Unplaced"/>
</dbReference>
<protein>
    <submittedName>
        <fullName evidence="2">Protein MON2 homolog</fullName>
    </submittedName>
</protein>
<dbReference type="AlphaFoldDB" id="A0A1I7V3H4"/>
<evidence type="ECO:0000313" key="2">
    <source>
        <dbReference type="WBParaSite" id="Csp11.Scaffold630.g22016.t1"/>
    </source>
</evidence>